<dbReference type="InterPro" id="IPR001789">
    <property type="entry name" value="Sig_transdc_resp-reg_receiver"/>
</dbReference>
<dbReference type="PANTHER" id="PTHR48111">
    <property type="entry name" value="REGULATOR OF RPOS"/>
    <property type="match status" value="1"/>
</dbReference>
<dbReference type="GO" id="GO:0032993">
    <property type="term" value="C:protein-DNA complex"/>
    <property type="evidence" value="ECO:0007669"/>
    <property type="project" value="TreeGrafter"/>
</dbReference>
<dbReference type="SMART" id="SM00448">
    <property type="entry name" value="REC"/>
    <property type="match status" value="1"/>
</dbReference>
<dbReference type="Gene3D" id="3.40.50.2300">
    <property type="match status" value="1"/>
</dbReference>
<dbReference type="PROSITE" id="PS50110">
    <property type="entry name" value="RESPONSE_REGULATORY"/>
    <property type="match status" value="1"/>
</dbReference>
<evidence type="ECO:0000259" key="4">
    <source>
        <dbReference type="PROSITE" id="PS50930"/>
    </source>
</evidence>
<keyword evidence="1" id="KW-0238">DNA-binding</keyword>
<organism evidence="5 6">
    <name type="scientific">Serpentinimonas maccroryi</name>
    <dbReference type="NCBI Taxonomy" id="1458426"/>
    <lineage>
        <taxon>Bacteria</taxon>
        <taxon>Pseudomonadati</taxon>
        <taxon>Pseudomonadota</taxon>
        <taxon>Betaproteobacteria</taxon>
        <taxon>Burkholderiales</taxon>
        <taxon>Comamonadaceae</taxon>
        <taxon>Serpentinimonas</taxon>
    </lineage>
</organism>
<dbReference type="Gene3D" id="2.40.50.1020">
    <property type="entry name" value="LytTr DNA-binding domain"/>
    <property type="match status" value="1"/>
</dbReference>
<keyword evidence="6" id="KW-1185">Reference proteome</keyword>
<dbReference type="PANTHER" id="PTHR48111:SF69">
    <property type="entry name" value="RESPONSE REGULATOR RECEIVER"/>
    <property type="match status" value="1"/>
</dbReference>
<keyword evidence="2" id="KW-0597">Phosphoprotein</keyword>
<dbReference type="PROSITE" id="PS50930">
    <property type="entry name" value="HTH_LYTTR"/>
    <property type="match status" value="1"/>
</dbReference>
<dbReference type="SUPFAM" id="SSF52172">
    <property type="entry name" value="CheY-like"/>
    <property type="match status" value="1"/>
</dbReference>
<dbReference type="GO" id="GO:0006355">
    <property type="term" value="P:regulation of DNA-templated transcription"/>
    <property type="evidence" value="ECO:0007669"/>
    <property type="project" value="TreeGrafter"/>
</dbReference>
<feature type="modified residue" description="4-aspartylphosphate" evidence="2">
    <location>
        <position position="72"/>
    </location>
</feature>
<evidence type="ECO:0000259" key="3">
    <source>
        <dbReference type="PROSITE" id="PS50110"/>
    </source>
</evidence>
<dbReference type="InterPro" id="IPR011006">
    <property type="entry name" value="CheY-like_superfamily"/>
</dbReference>
<dbReference type="InterPro" id="IPR007492">
    <property type="entry name" value="LytTR_DNA-bd_dom"/>
</dbReference>
<gene>
    <name evidence="5" type="ORF">SMCB_0171</name>
</gene>
<sequence>MYGLYVCGERAAVVLRVLLVDDEALARARLRALLDELSLAEAGAPLEVGEAANAVQAMERLQHAAWDVLLLDIQMPGLNGLQLAERLRHWPSDWPAPPALVFVTAHTAHALAAFELQAIDYLTKPVRRERLQQALVKAARWRQAAGQAAAGVAVADVAAAAAAVAGGSPPPAPAPAPLPEALTIHDRGSLVRVPLADILYIKAECKYLTVRTAAQSYLYEGALNELDQAHPGRWLRIHRNALVARHRVRTLEKAGAHSGHDEPEGWWLRLDAVPEALAVSRRQLPLVRELLNGSRPQAGADKPAKPGAGSG</sequence>
<dbReference type="SMART" id="SM00850">
    <property type="entry name" value="LytTR"/>
    <property type="match status" value="1"/>
</dbReference>
<reference evidence="5 6" key="1">
    <citation type="journal article" date="2014" name="Nat. Commun.">
        <title>Physiological and genomic features of highly alkaliphilic hydrogen-utilizing Betaproteobacteria from a continental serpentinizing site.</title>
        <authorList>
            <person name="Suzuki S."/>
            <person name="Kuenen J.G."/>
            <person name="Schipper K."/>
            <person name="van der Velde S."/>
            <person name="Ishii S."/>
            <person name="Wu A."/>
            <person name="Sorokin D.Y."/>
            <person name="Tenney A."/>
            <person name="Meng X.Y."/>
            <person name="Morrill P.L."/>
            <person name="Kamagata Y."/>
            <person name="Muyzer G."/>
            <person name="Nealson K.H."/>
        </authorList>
    </citation>
    <scope>NUCLEOTIDE SEQUENCE [LARGE SCALE GENOMIC DNA]</scope>
    <source>
        <strain evidence="5 6">B1</strain>
    </source>
</reference>
<evidence type="ECO:0000256" key="2">
    <source>
        <dbReference type="PROSITE-ProRule" id="PRU00169"/>
    </source>
</evidence>
<dbReference type="Pfam" id="PF04397">
    <property type="entry name" value="LytTR"/>
    <property type="match status" value="1"/>
</dbReference>
<dbReference type="GO" id="GO:0000156">
    <property type="term" value="F:phosphorelay response regulator activity"/>
    <property type="evidence" value="ECO:0007669"/>
    <property type="project" value="TreeGrafter"/>
</dbReference>
<dbReference type="HOGENOM" id="CLU_000445_14_1_4"/>
<dbReference type="STRING" id="1458426.SMCB_0171"/>
<proteinExistence type="predicted"/>
<dbReference type="EMBL" id="AP014569">
    <property type="protein sequence ID" value="BAO82399.1"/>
    <property type="molecule type" value="Genomic_DNA"/>
</dbReference>
<dbReference type="InterPro" id="IPR039420">
    <property type="entry name" value="WalR-like"/>
</dbReference>
<name>A0A060NU41_9BURK</name>
<dbReference type="Pfam" id="PF00072">
    <property type="entry name" value="Response_reg"/>
    <property type="match status" value="1"/>
</dbReference>
<accession>A0A060NU41</accession>
<dbReference type="GO" id="GO:0000976">
    <property type="term" value="F:transcription cis-regulatory region binding"/>
    <property type="evidence" value="ECO:0007669"/>
    <property type="project" value="TreeGrafter"/>
</dbReference>
<dbReference type="KEGG" id="cbab:SMCB_0171"/>
<evidence type="ECO:0000313" key="6">
    <source>
        <dbReference type="Proteomes" id="UP000066014"/>
    </source>
</evidence>
<dbReference type="Proteomes" id="UP000066014">
    <property type="component" value="Chromosome"/>
</dbReference>
<evidence type="ECO:0000313" key="5">
    <source>
        <dbReference type="EMBL" id="BAO82399.1"/>
    </source>
</evidence>
<dbReference type="AlphaFoldDB" id="A0A060NU41"/>
<protein>
    <submittedName>
        <fullName evidence="5">Response regulator of the LytR/AlgR family</fullName>
    </submittedName>
</protein>
<feature type="domain" description="HTH LytTR-type" evidence="4">
    <location>
        <begin position="182"/>
        <end position="293"/>
    </location>
</feature>
<dbReference type="GO" id="GO:0005829">
    <property type="term" value="C:cytosol"/>
    <property type="evidence" value="ECO:0007669"/>
    <property type="project" value="TreeGrafter"/>
</dbReference>
<evidence type="ECO:0000256" key="1">
    <source>
        <dbReference type="ARBA" id="ARBA00023125"/>
    </source>
</evidence>
<feature type="domain" description="Response regulatory" evidence="3">
    <location>
        <begin position="16"/>
        <end position="139"/>
    </location>
</feature>